<dbReference type="Proteomes" id="UP000000757">
    <property type="component" value="Chromosome"/>
</dbReference>
<gene>
    <name evidence="1" type="ordered locus">MSMEG_3291</name>
</gene>
<evidence type="ECO:0000313" key="1">
    <source>
        <dbReference type="EMBL" id="ABK75280.1"/>
    </source>
</evidence>
<reference evidence="1 2" key="1">
    <citation type="submission" date="2006-10" db="EMBL/GenBank/DDBJ databases">
        <authorList>
            <person name="Fleischmann R.D."/>
            <person name="Dodson R.J."/>
            <person name="Haft D.H."/>
            <person name="Merkel J.S."/>
            <person name="Nelson W.C."/>
            <person name="Fraser C.M."/>
        </authorList>
    </citation>
    <scope>NUCLEOTIDE SEQUENCE [LARGE SCALE GENOMIC DNA]</scope>
    <source>
        <strain evidence="2">ATCC 700084 / mc(2)155</strain>
    </source>
</reference>
<dbReference type="AlphaFoldDB" id="A0QXG4"/>
<evidence type="ECO:0000313" key="2">
    <source>
        <dbReference type="Proteomes" id="UP000000757"/>
    </source>
</evidence>
<protein>
    <submittedName>
        <fullName evidence="1">Uncharacterized protein</fullName>
    </submittedName>
</protein>
<dbReference type="EMBL" id="CP000480">
    <property type="protein sequence ID" value="ABK75280.1"/>
    <property type="molecule type" value="Genomic_DNA"/>
</dbReference>
<keyword evidence="2" id="KW-1185">Reference proteome</keyword>
<proteinExistence type="predicted"/>
<accession>A0QXG4</accession>
<organism evidence="1 2">
    <name type="scientific">Mycolicibacterium smegmatis (strain ATCC 700084 / mc(2)155)</name>
    <name type="common">Mycobacterium smegmatis</name>
    <dbReference type="NCBI Taxonomy" id="246196"/>
    <lineage>
        <taxon>Bacteria</taxon>
        <taxon>Bacillati</taxon>
        <taxon>Actinomycetota</taxon>
        <taxon>Actinomycetes</taxon>
        <taxon>Mycobacteriales</taxon>
        <taxon>Mycobacteriaceae</taxon>
        <taxon>Mycolicibacterium</taxon>
    </lineage>
</organism>
<dbReference type="KEGG" id="msm:MSMEG_3291"/>
<name>A0QXG4_MYCS2</name>
<sequence>MCLFEVGLDAVHSPGAAAGALPECRTALRPVTLFSFGHRGCDVNHAPPARVVPDDWI</sequence>